<dbReference type="GO" id="GO:0016757">
    <property type="term" value="F:glycosyltransferase activity"/>
    <property type="evidence" value="ECO:0000318"/>
    <property type="project" value="GO_Central"/>
</dbReference>
<dbReference type="Gene3D" id="3.40.50.2000">
    <property type="entry name" value="Glycogen Phosphorylase B"/>
    <property type="match status" value="2"/>
</dbReference>
<dbReference type="Proteomes" id="UP000054558">
    <property type="component" value="Unassembled WGS sequence"/>
</dbReference>
<dbReference type="InterPro" id="IPR001296">
    <property type="entry name" value="Glyco_trans_1"/>
</dbReference>
<dbReference type="EMBL" id="DF236990">
    <property type="protein sequence ID" value="GAQ79915.1"/>
    <property type="molecule type" value="Genomic_DNA"/>
</dbReference>
<feature type="domain" description="Glycosyl transferase family 1" evidence="3">
    <location>
        <begin position="267"/>
        <end position="417"/>
    </location>
</feature>
<proteinExistence type="predicted"/>
<name>A0A1Y1HMQ9_KLENI</name>
<dbReference type="CDD" id="cd03814">
    <property type="entry name" value="GT4-like"/>
    <property type="match status" value="1"/>
</dbReference>
<dbReference type="AlphaFoldDB" id="A0A1Y1HMQ9"/>
<evidence type="ECO:0000313" key="5">
    <source>
        <dbReference type="EMBL" id="GAQ79915.1"/>
    </source>
</evidence>
<dbReference type="SUPFAM" id="SSF53756">
    <property type="entry name" value="UDP-Glycosyltransferase/glycogen phosphorylase"/>
    <property type="match status" value="1"/>
</dbReference>
<dbReference type="OrthoDB" id="443318at2759"/>
<keyword evidence="1" id="KW-0328">Glycosyltransferase</keyword>
<dbReference type="Pfam" id="PF00534">
    <property type="entry name" value="Glycos_transf_1"/>
    <property type="match status" value="1"/>
</dbReference>
<evidence type="ECO:0000313" key="6">
    <source>
        <dbReference type="Proteomes" id="UP000054558"/>
    </source>
</evidence>
<evidence type="ECO:0000256" key="1">
    <source>
        <dbReference type="ARBA" id="ARBA00022676"/>
    </source>
</evidence>
<evidence type="ECO:0000256" key="2">
    <source>
        <dbReference type="SAM" id="MobiDB-lite"/>
    </source>
</evidence>
<protein>
    <submittedName>
        <fullName evidence="5">Sulfoquinovosyldiacylglycerol synthase</fullName>
    </submittedName>
</protein>
<dbReference type="PANTHER" id="PTHR45947:SF3">
    <property type="entry name" value="SULFOQUINOVOSYL TRANSFERASE SQD2"/>
    <property type="match status" value="1"/>
</dbReference>
<organism evidence="5 6">
    <name type="scientific">Klebsormidium nitens</name>
    <name type="common">Green alga</name>
    <name type="synonym">Ulothrix nitens</name>
    <dbReference type="NCBI Taxonomy" id="105231"/>
    <lineage>
        <taxon>Eukaryota</taxon>
        <taxon>Viridiplantae</taxon>
        <taxon>Streptophyta</taxon>
        <taxon>Klebsormidiophyceae</taxon>
        <taxon>Klebsormidiales</taxon>
        <taxon>Klebsormidiaceae</taxon>
        <taxon>Klebsormidium</taxon>
    </lineage>
</organism>
<keyword evidence="1" id="KW-0808">Transferase</keyword>
<dbReference type="STRING" id="105231.A0A1Y1HMQ9"/>
<dbReference type="OMA" id="ERVDLWQ"/>
<feature type="region of interest" description="Disordered" evidence="2">
    <location>
        <begin position="1"/>
        <end position="54"/>
    </location>
</feature>
<feature type="domain" description="Glycosyltransferase subfamily 4-like N-terminal" evidence="4">
    <location>
        <begin position="81"/>
        <end position="247"/>
    </location>
</feature>
<sequence length="466" mass="52691">MAGGELAKAPDHSHAPGIQNGERMNGDSGEGVPAFEQGQRLDQAPAGSSEDDSLLEGRPKRVAIFVEPSPWSYTSGYKNRYQNFIRFLREQGDEVLVITTHEGAPKEWYGAKVVPSYSVEFPFYSKLRLSLALSFRIFNIVRDFKPDVIHAASPGIMVMGALVYSYTLQVPIIMTYHTHLPVYIPKYKIMGWPSNWLVNPAYLYIRALHNLATFTMTMSEEMRTEMLRFGAARPSRIRVWKKAVDSEQFHPSFASTEWRNKLSGGHPERPLIVHVGRLGQEKQLSFIKLILERIPEASLAFVGDGPHRPQLEEMFQDTPTVFTGMLSGADLSAAYASSDVFFTPSETETLGLVALEAMACGTPVVAVRAGGFINIVDKEGETGFLYTPGDIDDAVAKLRKLLFDKEFNRKIAAAARKDVERYDWRASTRQVRRDGYDMAIRLWRKAQRARQSWRSWLPWTWFAKLD</sequence>
<evidence type="ECO:0000259" key="3">
    <source>
        <dbReference type="Pfam" id="PF00534"/>
    </source>
</evidence>
<reference evidence="5 6" key="1">
    <citation type="journal article" date="2014" name="Nat. Commun.">
        <title>Klebsormidium flaccidum genome reveals primary factors for plant terrestrial adaptation.</title>
        <authorList>
            <person name="Hori K."/>
            <person name="Maruyama F."/>
            <person name="Fujisawa T."/>
            <person name="Togashi T."/>
            <person name="Yamamoto N."/>
            <person name="Seo M."/>
            <person name="Sato S."/>
            <person name="Yamada T."/>
            <person name="Mori H."/>
            <person name="Tajima N."/>
            <person name="Moriyama T."/>
            <person name="Ikeuchi M."/>
            <person name="Watanabe M."/>
            <person name="Wada H."/>
            <person name="Kobayashi K."/>
            <person name="Saito M."/>
            <person name="Masuda T."/>
            <person name="Sasaki-Sekimoto Y."/>
            <person name="Mashiguchi K."/>
            <person name="Awai K."/>
            <person name="Shimojima M."/>
            <person name="Masuda S."/>
            <person name="Iwai M."/>
            <person name="Nobusawa T."/>
            <person name="Narise T."/>
            <person name="Kondo S."/>
            <person name="Saito H."/>
            <person name="Sato R."/>
            <person name="Murakawa M."/>
            <person name="Ihara Y."/>
            <person name="Oshima-Yamada Y."/>
            <person name="Ohtaka K."/>
            <person name="Satoh M."/>
            <person name="Sonobe K."/>
            <person name="Ishii M."/>
            <person name="Ohtani R."/>
            <person name="Kanamori-Sato M."/>
            <person name="Honoki R."/>
            <person name="Miyazaki D."/>
            <person name="Mochizuki H."/>
            <person name="Umetsu J."/>
            <person name="Higashi K."/>
            <person name="Shibata D."/>
            <person name="Kamiya Y."/>
            <person name="Sato N."/>
            <person name="Nakamura Y."/>
            <person name="Tabata S."/>
            <person name="Ida S."/>
            <person name="Kurokawa K."/>
            <person name="Ohta H."/>
        </authorList>
    </citation>
    <scope>NUCLEOTIDE SEQUENCE [LARGE SCALE GENOMIC DNA]</scope>
    <source>
        <strain evidence="5 6">NIES-2285</strain>
    </source>
</reference>
<dbReference type="InterPro" id="IPR028098">
    <property type="entry name" value="Glyco_trans_4-like_N"/>
</dbReference>
<keyword evidence="6" id="KW-1185">Reference proteome</keyword>
<gene>
    <name evidence="5" type="ORF">KFL_000410140</name>
</gene>
<dbReference type="InterPro" id="IPR050194">
    <property type="entry name" value="Glycosyltransferase_grp1"/>
</dbReference>
<evidence type="ECO:0000259" key="4">
    <source>
        <dbReference type="Pfam" id="PF13439"/>
    </source>
</evidence>
<dbReference type="PANTHER" id="PTHR45947">
    <property type="entry name" value="SULFOQUINOVOSYL TRANSFERASE SQD2"/>
    <property type="match status" value="1"/>
</dbReference>
<dbReference type="Pfam" id="PF13439">
    <property type="entry name" value="Glyco_transf_4"/>
    <property type="match status" value="1"/>
</dbReference>
<accession>A0A1Y1HMQ9</accession>